<proteinExistence type="predicted"/>
<name>A0A140GQZ8_CLOPF</name>
<accession>A0A140GQZ8</accession>
<geneLocation type="plasmid" evidence="1 2">
    <name>pJFP838A</name>
</geneLocation>
<reference evidence="1 2" key="1">
    <citation type="journal article" date="2016" name="PLoS ONE">
        <title>Plasmid Characterization and Chromosome Analysis of Two netF+ Clostridium perfringens Isolates Associated with Foal and Canine Necrotizing Enteritis.</title>
        <authorList>
            <person name="Mehdizadeh Gohari I."/>
            <person name="Kropinski A.M."/>
            <person name="Weese S.J."/>
            <person name="Parreira V.R."/>
            <person name="Whitehead A.E."/>
            <person name="Boerlin P."/>
            <person name="Prescott J.F."/>
        </authorList>
    </citation>
    <scope>NUCLEOTIDE SEQUENCE [LARGE SCALE GENOMIC DNA]</scope>
    <source>
        <strain evidence="1 2">JP838</strain>
        <plasmid evidence="2">Plasmid pJFP838A</plasmid>
    </source>
</reference>
<dbReference type="RefSeq" id="WP_061429566.1">
    <property type="nucleotide sequence ID" value="NZ_CATNZX010000001.1"/>
</dbReference>
<dbReference type="Proteomes" id="UP000070260">
    <property type="component" value="Plasmid pJFP838A"/>
</dbReference>
<protein>
    <submittedName>
        <fullName evidence="1">Uncharacterized protein</fullName>
    </submittedName>
</protein>
<dbReference type="AlphaFoldDB" id="A0A140GQZ8"/>
<dbReference type="EMBL" id="CP013615">
    <property type="protein sequence ID" value="AMN30957.1"/>
    <property type="molecule type" value="Genomic_DNA"/>
</dbReference>
<evidence type="ECO:0000313" key="2">
    <source>
        <dbReference type="Proteomes" id="UP000070260"/>
    </source>
</evidence>
<evidence type="ECO:0000313" key="1">
    <source>
        <dbReference type="EMBL" id="AMN30957.1"/>
    </source>
</evidence>
<organism evidence="1 2">
    <name type="scientific">Clostridium perfringens</name>
    <dbReference type="NCBI Taxonomy" id="1502"/>
    <lineage>
        <taxon>Bacteria</taxon>
        <taxon>Bacillati</taxon>
        <taxon>Bacillota</taxon>
        <taxon>Clostridia</taxon>
        <taxon>Eubacteriales</taxon>
        <taxon>Clostridiaceae</taxon>
        <taxon>Clostridium</taxon>
    </lineage>
</organism>
<sequence length="153" mass="18132">MLLNSRCYQKEFLGMICTFINDSDYCNSNAVVYKDVNKYKVSFDKNLKQTRYEDFYKEKLEQGEILKYKSFYIIKSNTKVEKSILNSIEENNNKMSDDDKILFDSLKNQRDFGMCKAFINEIKKGNKMSNFFKRKLEEKVNDIKIVSLILETA</sequence>
<dbReference type="PATRIC" id="fig|1502.177.peg.3247"/>
<keyword evidence="1" id="KW-0614">Plasmid</keyword>
<gene>
    <name evidence="1" type="ORF">JFP838_pA0041</name>
</gene>